<dbReference type="Pfam" id="PF00028">
    <property type="entry name" value="Cadherin"/>
    <property type="match status" value="1"/>
</dbReference>
<dbReference type="InterPro" id="IPR011330">
    <property type="entry name" value="Glyco_hydro/deAcase_b/a-brl"/>
</dbReference>
<dbReference type="InterPro" id="IPR018511">
    <property type="entry name" value="Hemolysin-typ_Ca-bd_CS"/>
</dbReference>
<dbReference type="Gene3D" id="3.40.50.880">
    <property type="match status" value="1"/>
</dbReference>
<dbReference type="GO" id="GO:0016020">
    <property type="term" value="C:membrane"/>
    <property type="evidence" value="ECO:0007669"/>
    <property type="project" value="InterPro"/>
</dbReference>
<dbReference type="AlphaFoldDB" id="A0A916ZDN6"/>
<dbReference type="CDD" id="cd11304">
    <property type="entry name" value="Cadherin_repeat"/>
    <property type="match status" value="1"/>
</dbReference>
<comment type="cofactor">
    <cofactor evidence="1">
        <name>Ca(2+)</name>
        <dbReference type="ChEBI" id="CHEBI:29108"/>
    </cofactor>
</comment>
<dbReference type="SUPFAM" id="SSF88713">
    <property type="entry name" value="Glycoside hydrolase/deacetylase"/>
    <property type="match status" value="1"/>
</dbReference>
<dbReference type="PROSITE" id="PS50268">
    <property type="entry name" value="CADHERIN_2"/>
    <property type="match status" value="1"/>
</dbReference>
<dbReference type="Pfam" id="PF00353">
    <property type="entry name" value="HemolysinCabind"/>
    <property type="match status" value="1"/>
</dbReference>
<protein>
    <recommendedName>
        <fullName evidence="5">Cadherin domain-containing protein</fullName>
    </recommendedName>
</protein>
<reference evidence="6" key="1">
    <citation type="journal article" date="2014" name="Int. J. Syst. Evol. Microbiol.">
        <title>Complete genome sequence of Corynebacterium casei LMG S-19264T (=DSM 44701T), isolated from a smear-ripened cheese.</title>
        <authorList>
            <consortium name="US DOE Joint Genome Institute (JGI-PGF)"/>
            <person name="Walter F."/>
            <person name="Albersmeier A."/>
            <person name="Kalinowski J."/>
            <person name="Ruckert C."/>
        </authorList>
    </citation>
    <scope>NUCLEOTIDE SEQUENCE</scope>
    <source>
        <strain evidence="6">CGMCC 1.15367</strain>
    </source>
</reference>
<dbReference type="InterPro" id="IPR001343">
    <property type="entry name" value="Hemolysn_Ca-bd"/>
</dbReference>
<evidence type="ECO:0000256" key="4">
    <source>
        <dbReference type="ARBA" id="ARBA00022737"/>
    </source>
</evidence>
<evidence type="ECO:0000256" key="2">
    <source>
        <dbReference type="ARBA" id="ARBA00004613"/>
    </source>
</evidence>
<evidence type="ECO:0000256" key="1">
    <source>
        <dbReference type="ARBA" id="ARBA00001913"/>
    </source>
</evidence>
<reference evidence="6" key="2">
    <citation type="submission" date="2020-09" db="EMBL/GenBank/DDBJ databases">
        <authorList>
            <person name="Sun Q."/>
            <person name="Zhou Y."/>
        </authorList>
    </citation>
    <scope>NUCLEOTIDE SEQUENCE</scope>
    <source>
        <strain evidence="6">CGMCC 1.15367</strain>
    </source>
</reference>
<evidence type="ECO:0000256" key="3">
    <source>
        <dbReference type="ARBA" id="ARBA00022525"/>
    </source>
</evidence>
<dbReference type="PROSITE" id="PS00330">
    <property type="entry name" value="HEMOLYSIN_CALCIUM"/>
    <property type="match status" value="1"/>
</dbReference>
<organism evidence="6 7">
    <name type="scientific">Aureimonas endophytica</name>
    <dbReference type="NCBI Taxonomy" id="2027858"/>
    <lineage>
        <taxon>Bacteria</taxon>
        <taxon>Pseudomonadati</taxon>
        <taxon>Pseudomonadota</taxon>
        <taxon>Alphaproteobacteria</taxon>
        <taxon>Hyphomicrobiales</taxon>
        <taxon>Aurantimonadaceae</taxon>
        <taxon>Aureimonas</taxon>
    </lineage>
</organism>
<dbReference type="InterPro" id="IPR011049">
    <property type="entry name" value="Serralysin-like_metalloprot_C"/>
</dbReference>
<proteinExistence type="predicted"/>
<dbReference type="Gene3D" id="3.20.20.370">
    <property type="entry name" value="Glycoside hydrolase/deacetylase"/>
    <property type="match status" value="1"/>
</dbReference>
<evidence type="ECO:0000313" key="6">
    <source>
        <dbReference type="EMBL" id="GGD90307.1"/>
    </source>
</evidence>
<evidence type="ECO:0000313" key="7">
    <source>
        <dbReference type="Proteomes" id="UP000644699"/>
    </source>
</evidence>
<keyword evidence="3" id="KW-0964">Secreted</keyword>
<dbReference type="GO" id="GO:0005509">
    <property type="term" value="F:calcium ion binding"/>
    <property type="evidence" value="ECO:0007669"/>
    <property type="project" value="InterPro"/>
</dbReference>
<sequence>MSNASASALPLINIDGNLSDWKEANRIDRGDVTGYSVYGRAQGDSFVFAIHAPLAIGANTTAWLNTDRDATTGYKIFGFAGGAEYNVNFLADGTVNLYKGGVGETLVKSGLTAAFSADHMTVEFKVDKADIGHPQAIDTLYDVNDSVFLPGSYSATPYTVFDAPTLPTDQPTRVAILYSESTANNYFDKTAYSQLFMAAQNQAMQAGVPFDVISEKDLTDVAKLAQYKAIVFPSFRNVEASLVTKIANTLEQVTKQYGVSLISGGEFMTNDEKGAALPGDSYARMKLLFDATRVGGGTGKSIDFIANDANHDVLKNFADGELVRHYANVGWNAFASLSGSGKVVATQIVDGVTYNAVQTGGPDGHNILFSTPAKMSDSNVLWQAIDHSVHGSGISVGLHMTRERSIVASRTDMDQSQFKDEVKPEDGSAGIYDRLLPILDAWKAKYGFVGSYYVNVGNDAANGMATDWSVSYKYFAHLLAAGNEIGTHSYTHPENTNLLTTEQIAFEFGQSKAEIEKQMSAYLGRPFTIDGAAVPGAPEKLPTSTEILKYVSYLTGGYSGVGAGYPNAMGFLTPAQADKPYIAPNTSFDFTLVEFQKHTPAEAAAIWDQEWQALTAKGQTPIVVWPWHDYGPTTWSLDQGVASPYTKEMFETWIARAAASGAEFVTVADLAHRIQAFSKANVTSTVSGDVITATVSGSGIGTFTLDVGGQGAKVVKNVGNWYAFDDNSVFLPSAGGSYTITLGAKADDVTHITALPMRAELLSVSGDGSNLSFSAQGEGKVVVDLRAEGTDWVSVTGATVASKQGELATLDLGAIGRHDVKISYSANVAPVIDSNGGGARVALKILENQTAVTTLHASDANAGAGDSFVYKILGGADAALFSIDAKTGAVAFRAAPDYETPLDAGKDNVYDVIVGAVDSRGAQGSQALAITVGDVKGITLTGKGTNDVLTGTNEQDTITGLGGKDVLNGLAGDDILNGGTGADTMTGGAGRDTFVFTSTLDSGITASTRDVITDFVHGVDRIDVSAIDANIYTKGDQAFTFLATAGQAITGPAQLNYHYETVKGVEYTVIAGNTGLVTLPEFQIALQGHHVLTASDFVL</sequence>
<gene>
    <name evidence="6" type="ORF">GCM10011390_06360</name>
</gene>
<comment type="caution">
    <text evidence="6">The sequence shown here is derived from an EMBL/GenBank/DDBJ whole genome shotgun (WGS) entry which is preliminary data.</text>
</comment>
<dbReference type="SUPFAM" id="SSF51120">
    <property type="entry name" value="beta-Roll"/>
    <property type="match status" value="1"/>
</dbReference>
<keyword evidence="7" id="KW-1185">Reference proteome</keyword>
<dbReference type="Proteomes" id="UP000644699">
    <property type="component" value="Unassembled WGS sequence"/>
</dbReference>
<dbReference type="InterPro" id="IPR002126">
    <property type="entry name" value="Cadherin-like_dom"/>
</dbReference>
<dbReference type="Pfam" id="PF08548">
    <property type="entry name" value="Peptidase_M10_C"/>
    <property type="match status" value="1"/>
</dbReference>
<comment type="subcellular location">
    <subcellularLocation>
        <location evidence="2">Secreted</location>
    </subcellularLocation>
</comment>
<dbReference type="InterPro" id="IPR029062">
    <property type="entry name" value="Class_I_gatase-like"/>
</dbReference>
<accession>A0A916ZDN6</accession>
<dbReference type="GO" id="GO:0005975">
    <property type="term" value="P:carbohydrate metabolic process"/>
    <property type="evidence" value="ECO:0007669"/>
    <property type="project" value="InterPro"/>
</dbReference>
<dbReference type="GO" id="GO:0005615">
    <property type="term" value="C:extracellular space"/>
    <property type="evidence" value="ECO:0007669"/>
    <property type="project" value="InterPro"/>
</dbReference>
<dbReference type="GO" id="GO:0007156">
    <property type="term" value="P:homophilic cell adhesion via plasma membrane adhesion molecules"/>
    <property type="evidence" value="ECO:0007669"/>
    <property type="project" value="InterPro"/>
</dbReference>
<dbReference type="RefSeq" id="WP_188906750.1">
    <property type="nucleotide sequence ID" value="NZ_BMIQ01000001.1"/>
</dbReference>
<keyword evidence="4" id="KW-0677">Repeat</keyword>
<dbReference type="Gene3D" id="2.60.40.60">
    <property type="entry name" value="Cadherins"/>
    <property type="match status" value="1"/>
</dbReference>
<name>A0A916ZDN6_9HYPH</name>
<evidence type="ECO:0000259" key="5">
    <source>
        <dbReference type="PROSITE" id="PS50268"/>
    </source>
</evidence>
<feature type="domain" description="Cadherin" evidence="5">
    <location>
        <begin position="850"/>
        <end position="935"/>
    </location>
</feature>
<dbReference type="EMBL" id="BMIQ01000001">
    <property type="protein sequence ID" value="GGD90307.1"/>
    <property type="molecule type" value="Genomic_DNA"/>
</dbReference>
<dbReference type="PRINTS" id="PR00313">
    <property type="entry name" value="CABNDNGRPT"/>
</dbReference>
<dbReference type="Gene3D" id="2.150.10.10">
    <property type="entry name" value="Serralysin-like metalloprotease, C-terminal"/>
    <property type="match status" value="1"/>
</dbReference>
<dbReference type="InterPro" id="IPR013858">
    <property type="entry name" value="Peptidase_M10B_C"/>
</dbReference>